<accession>A0A1I2EI91</accession>
<evidence type="ECO:0000313" key="2">
    <source>
        <dbReference type="EMBL" id="SFE92469.1"/>
    </source>
</evidence>
<reference evidence="3" key="1">
    <citation type="submission" date="2016-10" db="EMBL/GenBank/DDBJ databases">
        <authorList>
            <person name="Varghese N."/>
            <person name="Submissions S."/>
        </authorList>
    </citation>
    <scope>NUCLEOTIDE SEQUENCE [LARGE SCALE GENOMIC DNA]</scope>
    <source>
        <strain evidence="3">DSM 27981</strain>
    </source>
</reference>
<feature type="domain" description="FlgO" evidence="1">
    <location>
        <begin position="65"/>
        <end position="193"/>
    </location>
</feature>
<evidence type="ECO:0000259" key="1">
    <source>
        <dbReference type="Pfam" id="PF17680"/>
    </source>
</evidence>
<sequence>MKSSLFSGAASSGALPDLGRRRGLRSVAALVTATAAVLASSGCASYYYGSAAGAAPVDLVGANYAAVDALLLQSPPLDPALPLMVATIVQIDRLSESSRLGRLVSEQLAGRLAQRGLRVTELKLRETLAMRSGQGQLLLSGEAREVVQAQAAQAVLVGTYAVSPRAVFISLKLVHPSGNVVLAAYDYALPMDATVRGLLMAQ</sequence>
<dbReference type="RefSeq" id="WP_175518486.1">
    <property type="nucleotide sequence ID" value="NZ_FONX01000007.1"/>
</dbReference>
<dbReference type="AlphaFoldDB" id="A0A1I2EI91"/>
<dbReference type="Pfam" id="PF17680">
    <property type="entry name" value="FlgO"/>
    <property type="match status" value="1"/>
</dbReference>
<keyword evidence="3" id="KW-1185">Reference proteome</keyword>
<dbReference type="InterPro" id="IPR041215">
    <property type="entry name" value="FlgO_dom"/>
</dbReference>
<dbReference type="Proteomes" id="UP000199119">
    <property type="component" value="Unassembled WGS sequence"/>
</dbReference>
<protein>
    <recommendedName>
        <fullName evidence="1">FlgO domain-containing protein</fullName>
    </recommendedName>
</protein>
<evidence type="ECO:0000313" key="3">
    <source>
        <dbReference type="Proteomes" id="UP000199119"/>
    </source>
</evidence>
<name>A0A1I2EI91_9BURK</name>
<dbReference type="STRING" id="1177982.SAMN04489711_107139"/>
<gene>
    <name evidence="2" type="ORF">SAMN04489711_107139</name>
</gene>
<proteinExistence type="predicted"/>
<organism evidence="2 3">
    <name type="scientific">Paracidovorax wautersii</name>
    <dbReference type="NCBI Taxonomy" id="1177982"/>
    <lineage>
        <taxon>Bacteria</taxon>
        <taxon>Pseudomonadati</taxon>
        <taxon>Pseudomonadota</taxon>
        <taxon>Betaproteobacteria</taxon>
        <taxon>Burkholderiales</taxon>
        <taxon>Comamonadaceae</taxon>
        <taxon>Paracidovorax</taxon>
    </lineage>
</organism>
<dbReference type="EMBL" id="FONX01000007">
    <property type="protein sequence ID" value="SFE92469.1"/>
    <property type="molecule type" value="Genomic_DNA"/>
</dbReference>